<feature type="transmembrane region" description="Helical" evidence="10">
    <location>
        <begin position="207"/>
        <end position="225"/>
    </location>
</feature>
<sequence length="450" mass="48693">MKDSQRMGTEHIGKLLISFSVPSIIAAVVTSMYNVVDRIFIGNGVGSQGIAAVSICFPIMMIMMAFGMLIGRGGNALVSIRLGENKQAEAEMILGNAFGLYMLLGVGFTFFGLIFLDPLLVFFGASKAILPLAREYLFIILLGSLMHEISFGMNNFIRGEGNPTKAMATMLIGALLNVILDPLFIFVLDMGIRGAALATVLSQTVSALWVLQYYASGTALLDLRWRHFFPRWPIVKAIMKIGSPPLVMNLAGCLIVAITNHALVRYGGDVGVSVMGVIFSASMLLMMPLNGLCQGAQPIFGYNHGAGRPDRVRKALILTLAFGTGFALCMFLMIQLGAGRIFQLFNAADTSFVAMGTQAIRINMAMVPLIAFHFVTANYFQAIDNPRVAMFLSMTRQVMFLLPLLVILPMFWGLQGVWLAGPASDLASAAIAGVLLVRELGEDGRLGREK</sequence>
<dbReference type="GO" id="GO:0015297">
    <property type="term" value="F:antiporter activity"/>
    <property type="evidence" value="ECO:0007669"/>
    <property type="project" value="InterPro"/>
</dbReference>
<evidence type="ECO:0000256" key="4">
    <source>
        <dbReference type="ARBA" id="ARBA00022448"/>
    </source>
</evidence>
<dbReference type="InterPro" id="IPR002528">
    <property type="entry name" value="MATE_fam"/>
</dbReference>
<dbReference type="Pfam" id="PF01554">
    <property type="entry name" value="MatE"/>
    <property type="match status" value="2"/>
</dbReference>
<feature type="transmembrane region" description="Helical" evidence="10">
    <location>
        <begin position="48"/>
        <end position="71"/>
    </location>
</feature>
<keyword evidence="8 10" id="KW-0472">Membrane</keyword>
<dbReference type="PANTHER" id="PTHR43823">
    <property type="entry name" value="SPORULATION PROTEIN YKVU"/>
    <property type="match status" value="1"/>
</dbReference>
<keyword evidence="5" id="KW-1003">Cell membrane</keyword>
<feature type="transmembrane region" description="Helical" evidence="10">
    <location>
        <begin position="168"/>
        <end position="187"/>
    </location>
</feature>
<dbReference type="OrthoDB" id="9805232at2"/>
<feature type="transmembrane region" description="Helical" evidence="10">
    <location>
        <begin position="400"/>
        <end position="420"/>
    </location>
</feature>
<feature type="transmembrane region" description="Helical" evidence="10">
    <location>
        <begin position="12"/>
        <end position="36"/>
    </location>
</feature>
<keyword evidence="6 10" id="KW-0812">Transmembrane</keyword>
<organism evidence="11 12">
    <name type="scientific">Desulfoplanes formicivorans</name>
    <dbReference type="NCBI Taxonomy" id="1592317"/>
    <lineage>
        <taxon>Bacteria</taxon>
        <taxon>Pseudomonadati</taxon>
        <taxon>Thermodesulfobacteriota</taxon>
        <taxon>Desulfovibrionia</taxon>
        <taxon>Desulfovibrionales</taxon>
        <taxon>Desulfoplanaceae</taxon>
        <taxon>Desulfoplanes</taxon>
    </lineage>
</organism>
<dbReference type="EMBL" id="BDFE01000017">
    <property type="protein sequence ID" value="GAU09505.1"/>
    <property type="molecule type" value="Genomic_DNA"/>
</dbReference>
<feature type="transmembrane region" description="Helical" evidence="10">
    <location>
        <begin position="358"/>
        <end position="380"/>
    </location>
</feature>
<evidence type="ECO:0000256" key="2">
    <source>
        <dbReference type="ARBA" id="ARBA00008417"/>
    </source>
</evidence>
<keyword evidence="12" id="KW-1185">Reference proteome</keyword>
<dbReference type="NCBIfam" id="TIGR00797">
    <property type="entry name" value="matE"/>
    <property type="match status" value="1"/>
</dbReference>
<evidence type="ECO:0000256" key="8">
    <source>
        <dbReference type="ARBA" id="ARBA00023136"/>
    </source>
</evidence>
<evidence type="ECO:0000256" key="10">
    <source>
        <dbReference type="SAM" id="Phobius"/>
    </source>
</evidence>
<keyword evidence="4" id="KW-0813">Transport</keyword>
<evidence type="ECO:0000256" key="1">
    <source>
        <dbReference type="ARBA" id="ARBA00004651"/>
    </source>
</evidence>
<dbReference type="InterPro" id="IPR051327">
    <property type="entry name" value="MATE_MepA_subfamily"/>
</dbReference>
<dbReference type="InterPro" id="IPR045070">
    <property type="entry name" value="MATE_MepA-like"/>
</dbReference>
<reference evidence="12" key="1">
    <citation type="submission" date="2016-06" db="EMBL/GenBank/DDBJ databases">
        <title>Draft genome sequence of Desulfoplanes formicivorans strain Pf12B.</title>
        <authorList>
            <person name="Watanabe M."/>
            <person name="Kojima H."/>
            <person name="Fukui M."/>
        </authorList>
    </citation>
    <scope>NUCLEOTIDE SEQUENCE [LARGE SCALE GENOMIC DNA]</scope>
    <source>
        <strain evidence="12">Pf12B</strain>
    </source>
</reference>
<keyword evidence="7 10" id="KW-1133">Transmembrane helix</keyword>
<feature type="transmembrane region" description="Helical" evidence="10">
    <location>
        <begin position="136"/>
        <end position="156"/>
    </location>
</feature>
<gene>
    <name evidence="11" type="ORF">DPF_2232</name>
</gene>
<evidence type="ECO:0000313" key="12">
    <source>
        <dbReference type="Proteomes" id="UP000095200"/>
    </source>
</evidence>
<comment type="similarity">
    <text evidence="2">Belongs to the multi antimicrobial extrusion (MATE) (TC 2.A.66.1) family. MepA subfamily.</text>
</comment>
<protein>
    <recommendedName>
        <fullName evidence="3">Multidrug export protein MepA</fullName>
    </recommendedName>
</protein>
<proteinExistence type="inferred from homology"/>
<dbReference type="GO" id="GO:0046677">
    <property type="term" value="P:response to antibiotic"/>
    <property type="evidence" value="ECO:0007669"/>
    <property type="project" value="UniProtKB-KW"/>
</dbReference>
<dbReference type="PIRSF" id="PIRSF006603">
    <property type="entry name" value="DinF"/>
    <property type="match status" value="1"/>
</dbReference>
<evidence type="ECO:0000256" key="7">
    <source>
        <dbReference type="ARBA" id="ARBA00022989"/>
    </source>
</evidence>
<name>A0A194AJT6_9BACT</name>
<accession>A0A194AJT6</accession>
<feature type="transmembrane region" description="Helical" evidence="10">
    <location>
        <begin position="270"/>
        <end position="293"/>
    </location>
</feature>
<comment type="subcellular location">
    <subcellularLocation>
        <location evidence="1">Cell membrane</location>
        <topology evidence="1">Multi-pass membrane protein</topology>
    </subcellularLocation>
</comment>
<evidence type="ECO:0000256" key="5">
    <source>
        <dbReference type="ARBA" id="ARBA00022475"/>
    </source>
</evidence>
<evidence type="ECO:0000256" key="9">
    <source>
        <dbReference type="ARBA" id="ARBA00023251"/>
    </source>
</evidence>
<feature type="transmembrane region" description="Helical" evidence="10">
    <location>
        <begin position="92"/>
        <end position="116"/>
    </location>
</feature>
<dbReference type="Proteomes" id="UP000095200">
    <property type="component" value="Unassembled WGS sequence"/>
</dbReference>
<keyword evidence="9" id="KW-0046">Antibiotic resistance</keyword>
<dbReference type="AlphaFoldDB" id="A0A194AJT6"/>
<evidence type="ECO:0000256" key="3">
    <source>
        <dbReference type="ARBA" id="ARBA00022106"/>
    </source>
</evidence>
<evidence type="ECO:0000313" key="11">
    <source>
        <dbReference type="EMBL" id="GAU09505.1"/>
    </source>
</evidence>
<feature type="transmembrane region" description="Helical" evidence="10">
    <location>
        <begin position="246"/>
        <end position="264"/>
    </location>
</feature>
<dbReference type="GO" id="GO:0005886">
    <property type="term" value="C:plasma membrane"/>
    <property type="evidence" value="ECO:0007669"/>
    <property type="project" value="UniProtKB-SubCell"/>
</dbReference>
<comment type="caution">
    <text evidence="11">The sequence shown here is derived from an EMBL/GenBank/DDBJ whole genome shotgun (WGS) entry which is preliminary data.</text>
</comment>
<dbReference type="CDD" id="cd13143">
    <property type="entry name" value="MATE_MepA_like"/>
    <property type="match status" value="1"/>
</dbReference>
<dbReference type="RefSeq" id="WP_069859719.1">
    <property type="nucleotide sequence ID" value="NZ_BDFE01000017.1"/>
</dbReference>
<dbReference type="InterPro" id="IPR048279">
    <property type="entry name" value="MdtK-like"/>
</dbReference>
<evidence type="ECO:0000256" key="6">
    <source>
        <dbReference type="ARBA" id="ARBA00022692"/>
    </source>
</evidence>
<feature type="transmembrane region" description="Helical" evidence="10">
    <location>
        <begin position="314"/>
        <end position="338"/>
    </location>
</feature>
<dbReference type="STRING" id="1592317.DPF_2232"/>
<dbReference type="PANTHER" id="PTHR43823:SF3">
    <property type="entry name" value="MULTIDRUG EXPORT PROTEIN MEPA"/>
    <property type="match status" value="1"/>
</dbReference>
<dbReference type="GO" id="GO:0042910">
    <property type="term" value="F:xenobiotic transmembrane transporter activity"/>
    <property type="evidence" value="ECO:0007669"/>
    <property type="project" value="InterPro"/>
</dbReference>